<dbReference type="InterPro" id="IPR009057">
    <property type="entry name" value="Homeodomain-like_sf"/>
</dbReference>
<evidence type="ECO:0000313" key="5">
    <source>
        <dbReference type="Proteomes" id="UP000181951"/>
    </source>
</evidence>
<dbReference type="Pfam" id="PF17926">
    <property type="entry name" value="TetR_C_21"/>
    <property type="match status" value="1"/>
</dbReference>
<dbReference type="InterPro" id="IPR001647">
    <property type="entry name" value="HTH_TetR"/>
</dbReference>
<feature type="DNA-binding region" description="H-T-H motif" evidence="2">
    <location>
        <begin position="39"/>
        <end position="58"/>
    </location>
</feature>
<keyword evidence="1 2" id="KW-0238">DNA-binding</keyword>
<organism evidence="4 5">
    <name type="scientific">Actinacidiphila rubida</name>
    <dbReference type="NCBI Taxonomy" id="310780"/>
    <lineage>
        <taxon>Bacteria</taxon>
        <taxon>Bacillati</taxon>
        <taxon>Actinomycetota</taxon>
        <taxon>Actinomycetes</taxon>
        <taxon>Kitasatosporales</taxon>
        <taxon>Streptomycetaceae</taxon>
        <taxon>Actinacidiphila</taxon>
    </lineage>
</organism>
<dbReference type="AlphaFoldDB" id="A0A1H8V3Z2"/>
<dbReference type="Proteomes" id="UP000181951">
    <property type="component" value="Unassembled WGS sequence"/>
</dbReference>
<dbReference type="SUPFAM" id="SSF46689">
    <property type="entry name" value="Homeodomain-like"/>
    <property type="match status" value="1"/>
</dbReference>
<evidence type="ECO:0000313" key="4">
    <source>
        <dbReference type="EMBL" id="SEP09947.1"/>
    </source>
</evidence>
<dbReference type="OrthoDB" id="4726108at2"/>
<evidence type="ECO:0000256" key="2">
    <source>
        <dbReference type="PROSITE-ProRule" id="PRU00335"/>
    </source>
</evidence>
<accession>A0A1H8V3Z2</accession>
<dbReference type="STRING" id="310780.SAMN05216267_11033"/>
<dbReference type="Gene3D" id="1.10.357.10">
    <property type="entry name" value="Tetracycline Repressor, domain 2"/>
    <property type="match status" value="1"/>
</dbReference>
<dbReference type="Pfam" id="PF00440">
    <property type="entry name" value="TetR_N"/>
    <property type="match status" value="1"/>
</dbReference>
<dbReference type="PRINTS" id="PR00455">
    <property type="entry name" value="HTHTETR"/>
</dbReference>
<dbReference type="InterPro" id="IPR036271">
    <property type="entry name" value="Tet_transcr_reg_TetR-rel_C_sf"/>
</dbReference>
<dbReference type="SUPFAM" id="SSF48498">
    <property type="entry name" value="Tetracyclin repressor-like, C-terminal domain"/>
    <property type="match status" value="1"/>
</dbReference>
<dbReference type="EMBL" id="FODD01000103">
    <property type="protein sequence ID" value="SEP09947.1"/>
    <property type="molecule type" value="Genomic_DNA"/>
</dbReference>
<protein>
    <submittedName>
        <fullName evidence="4">Transcriptional regulator, TetR family</fullName>
    </submittedName>
</protein>
<proteinExistence type="predicted"/>
<dbReference type="InterPro" id="IPR050109">
    <property type="entry name" value="HTH-type_TetR-like_transc_reg"/>
</dbReference>
<dbReference type="PROSITE" id="PS50977">
    <property type="entry name" value="HTH_TETR_2"/>
    <property type="match status" value="1"/>
</dbReference>
<dbReference type="GO" id="GO:0006355">
    <property type="term" value="P:regulation of DNA-templated transcription"/>
    <property type="evidence" value="ECO:0007669"/>
    <property type="project" value="UniProtKB-ARBA"/>
</dbReference>
<reference evidence="4 5" key="1">
    <citation type="submission" date="2016-10" db="EMBL/GenBank/DDBJ databases">
        <authorList>
            <person name="de Groot N.N."/>
        </authorList>
    </citation>
    <scope>NUCLEOTIDE SEQUENCE [LARGE SCALE GENOMIC DNA]</scope>
    <source>
        <strain evidence="4 5">CGMCC 4.2026</strain>
    </source>
</reference>
<keyword evidence="5" id="KW-1185">Reference proteome</keyword>
<dbReference type="GO" id="GO:0003677">
    <property type="term" value="F:DNA binding"/>
    <property type="evidence" value="ECO:0007669"/>
    <property type="project" value="UniProtKB-UniRule"/>
</dbReference>
<dbReference type="PANTHER" id="PTHR30328:SF54">
    <property type="entry name" value="HTH-TYPE TRANSCRIPTIONAL REPRESSOR SCO4008"/>
    <property type="match status" value="1"/>
</dbReference>
<evidence type="ECO:0000259" key="3">
    <source>
        <dbReference type="PROSITE" id="PS50977"/>
    </source>
</evidence>
<evidence type="ECO:0000256" key="1">
    <source>
        <dbReference type="ARBA" id="ARBA00023125"/>
    </source>
</evidence>
<dbReference type="PANTHER" id="PTHR30328">
    <property type="entry name" value="TRANSCRIPTIONAL REPRESSOR"/>
    <property type="match status" value="1"/>
</dbReference>
<gene>
    <name evidence="4" type="ORF">SAMN05216267_11033</name>
</gene>
<feature type="domain" description="HTH tetR-type" evidence="3">
    <location>
        <begin position="16"/>
        <end position="76"/>
    </location>
</feature>
<dbReference type="RefSeq" id="WP_075018421.1">
    <property type="nucleotide sequence ID" value="NZ_FODD01000103.1"/>
</dbReference>
<sequence>MSESTAERRPRPRNAQATKALLLRAATAEFAEHGMAGARIDRIAERAGANKRLLYVYFGDKSALFDAVVRDQITAVMEAVPLPGGDLCAFAAARYDYVLANPEAGRIAAWRTFEQAGPTAEELESFQERVDAVARAQREGRLRDDIPAADLFAIVLRVTESWLSAPPALREVSGDGPSASAEAAAERLREHRAAMLAAVRSLAEPRS</sequence>
<name>A0A1H8V3Z2_9ACTN</name>
<dbReference type="InterPro" id="IPR041467">
    <property type="entry name" value="Sco4008_C"/>
</dbReference>